<dbReference type="RefSeq" id="WP_072838598.1">
    <property type="nucleotide sequence ID" value="NZ_FQVF01000004.1"/>
</dbReference>
<evidence type="ECO:0000256" key="1">
    <source>
        <dbReference type="SAM" id="SignalP"/>
    </source>
</evidence>
<feature type="signal peptide" evidence="1">
    <location>
        <begin position="1"/>
        <end position="21"/>
    </location>
</feature>
<feature type="chain" id="PRO_5012386529" evidence="1">
    <location>
        <begin position="22"/>
        <end position="156"/>
    </location>
</feature>
<keyword evidence="3" id="KW-1185">Reference proteome</keyword>
<evidence type="ECO:0000313" key="2">
    <source>
        <dbReference type="EMBL" id="SHE88508.1"/>
    </source>
</evidence>
<evidence type="ECO:0000313" key="3">
    <source>
        <dbReference type="Proteomes" id="UP000184517"/>
    </source>
</evidence>
<protein>
    <submittedName>
        <fullName evidence="2">Uncharacterized protein</fullName>
    </submittedName>
</protein>
<gene>
    <name evidence="2" type="ORF">SAMN02745753_00970</name>
</gene>
<dbReference type="Proteomes" id="UP000184517">
    <property type="component" value="Unassembled WGS sequence"/>
</dbReference>
<accession>A0A1M4X4U4</accession>
<dbReference type="AlphaFoldDB" id="A0A1M4X4U4"/>
<dbReference type="OrthoDB" id="8479380at2"/>
<keyword evidence="1" id="KW-0732">Signal</keyword>
<reference evidence="3" key="1">
    <citation type="submission" date="2016-11" db="EMBL/GenBank/DDBJ databases">
        <authorList>
            <person name="Varghese N."/>
            <person name="Submissions S."/>
        </authorList>
    </citation>
    <scope>NUCLEOTIDE SEQUENCE [LARGE SCALE GENOMIC DNA]</scope>
    <source>
        <strain evidence="3">DSM 16579</strain>
    </source>
</reference>
<sequence length="156" mass="17794">MKTKNHLMLVLSLFFSPAMFAANPSINELNSCLALVDFVNTTLDNFSDHYTLDDMAIVHSGLSAYKNYLKNDVITPKLLSMYGGNEMQAKLMQKLFDRQRATFFKHLSERYSEKKLFTEYAAAINDCSANTRIRPEVAKPLNTALDKMIIMARQIQ</sequence>
<organism evidence="2 3">
    <name type="scientific">Marinomonas polaris DSM 16579</name>
    <dbReference type="NCBI Taxonomy" id="1122206"/>
    <lineage>
        <taxon>Bacteria</taxon>
        <taxon>Pseudomonadati</taxon>
        <taxon>Pseudomonadota</taxon>
        <taxon>Gammaproteobacteria</taxon>
        <taxon>Oceanospirillales</taxon>
        <taxon>Oceanospirillaceae</taxon>
        <taxon>Marinomonas</taxon>
    </lineage>
</organism>
<name>A0A1M4X4U4_9GAMM</name>
<proteinExistence type="predicted"/>
<dbReference type="EMBL" id="FQVF01000004">
    <property type="protein sequence ID" value="SHE88508.1"/>
    <property type="molecule type" value="Genomic_DNA"/>
</dbReference>